<protein>
    <submittedName>
        <fullName evidence="1">Uncharacterized protein</fullName>
    </submittedName>
</protein>
<name>A0A3M7SJ04_BRAPC</name>
<organism evidence="1 2">
    <name type="scientific">Brachionus plicatilis</name>
    <name type="common">Marine rotifer</name>
    <name type="synonym">Brachionus muelleri</name>
    <dbReference type="NCBI Taxonomy" id="10195"/>
    <lineage>
        <taxon>Eukaryota</taxon>
        <taxon>Metazoa</taxon>
        <taxon>Spiralia</taxon>
        <taxon>Gnathifera</taxon>
        <taxon>Rotifera</taxon>
        <taxon>Eurotatoria</taxon>
        <taxon>Monogononta</taxon>
        <taxon>Pseudotrocha</taxon>
        <taxon>Ploima</taxon>
        <taxon>Brachionidae</taxon>
        <taxon>Brachionus</taxon>
    </lineage>
</organism>
<accession>A0A3M7SJ04</accession>
<dbReference type="AlphaFoldDB" id="A0A3M7SJ04"/>
<dbReference type="EMBL" id="REGN01001311">
    <property type="protein sequence ID" value="RNA35580.1"/>
    <property type="molecule type" value="Genomic_DNA"/>
</dbReference>
<gene>
    <name evidence="1" type="ORF">BpHYR1_024024</name>
</gene>
<evidence type="ECO:0000313" key="1">
    <source>
        <dbReference type="EMBL" id="RNA35580.1"/>
    </source>
</evidence>
<keyword evidence="2" id="KW-1185">Reference proteome</keyword>
<evidence type="ECO:0000313" key="2">
    <source>
        <dbReference type="Proteomes" id="UP000276133"/>
    </source>
</evidence>
<proteinExistence type="predicted"/>
<sequence>MVTGENRNKIRFISWLDSIGFTLNVENGNGREHLKQIGLMSIGESLMQPKSNLSSLNVPINFFGANALLEDLGQKKRLLIQVVSRFDRMWSKQVMWLETKICSERIKSLVLVTESVWVNIPRTSDTRLMNLGFVLSEGTAVATVYSNSSRTKRIMSRARPMGR</sequence>
<reference evidence="1 2" key="1">
    <citation type="journal article" date="2018" name="Sci. Rep.">
        <title>Genomic signatures of local adaptation to the degree of environmental predictability in rotifers.</title>
        <authorList>
            <person name="Franch-Gras L."/>
            <person name="Hahn C."/>
            <person name="Garcia-Roger E.M."/>
            <person name="Carmona M.J."/>
            <person name="Serra M."/>
            <person name="Gomez A."/>
        </authorList>
    </citation>
    <scope>NUCLEOTIDE SEQUENCE [LARGE SCALE GENOMIC DNA]</scope>
    <source>
        <strain evidence="1">HYR1</strain>
    </source>
</reference>
<comment type="caution">
    <text evidence="1">The sequence shown here is derived from an EMBL/GenBank/DDBJ whole genome shotgun (WGS) entry which is preliminary data.</text>
</comment>
<dbReference type="Proteomes" id="UP000276133">
    <property type="component" value="Unassembled WGS sequence"/>
</dbReference>